<dbReference type="AlphaFoldDB" id="A0A7Z0WP56"/>
<dbReference type="InterPro" id="IPR011990">
    <property type="entry name" value="TPR-like_helical_dom_sf"/>
</dbReference>
<proteinExistence type="predicted"/>
<accession>A0A7Z0WP56</accession>
<dbReference type="Gene3D" id="1.25.40.10">
    <property type="entry name" value="Tetratricopeptide repeat domain"/>
    <property type="match status" value="1"/>
</dbReference>
<protein>
    <submittedName>
        <fullName evidence="1">Uncharacterized protein</fullName>
    </submittedName>
</protein>
<organism evidence="1 2">
    <name type="scientific">Actinophytocola xinjiangensis</name>
    <dbReference type="NCBI Taxonomy" id="485602"/>
    <lineage>
        <taxon>Bacteria</taxon>
        <taxon>Bacillati</taxon>
        <taxon>Actinomycetota</taxon>
        <taxon>Actinomycetes</taxon>
        <taxon>Pseudonocardiales</taxon>
        <taxon>Pseudonocardiaceae</taxon>
    </lineage>
</organism>
<evidence type="ECO:0000313" key="1">
    <source>
        <dbReference type="EMBL" id="OLF11249.1"/>
    </source>
</evidence>
<gene>
    <name evidence="1" type="ORF">BLA60_14220</name>
</gene>
<dbReference type="SUPFAM" id="SSF48452">
    <property type="entry name" value="TPR-like"/>
    <property type="match status" value="1"/>
</dbReference>
<dbReference type="EMBL" id="MSIF01000005">
    <property type="protein sequence ID" value="OLF11249.1"/>
    <property type="molecule type" value="Genomic_DNA"/>
</dbReference>
<dbReference type="Proteomes" id="UP000185696">
    <property type="component" value="Unassembled WGS sequence"/>
</dbReference>
<evidence type="ECO:0000313" key="2">
    <source>
        <dbReference type="Proteomes" id="UP000185696"/>
    </source>
</evidence>
<reference evidence="1 2" key="1">
    <citation type="submission" date="2016-12" db="EMBL/GenBank/DDBJ databases">
        <title>The draft genome sequence of Actinophytocola xinjiangensis.</title>
        <authorList>
            <person name="Wang W."/>
            <person name="Yuan L."/>
        </authorList>
    </citation>
    <scope>NUCLEOTIDE SEQUENCE [LARGE SCALE GENOMIC DNA]</scope>
    <source>
        <strain evidence="1 2">CGMCC 4.4663</strain>
    </source>
</reference>
<name>A0A7Z0WP56_9PSEU</name>
<sequence length="334" mass="36108">MSADRARDFLTRAEASNVGAETIDQLADDIRRLAVASREQTLIQLLGDLVDTQDRAFNLLEGRQKPDQARDLYLLAGVATGFMAKVSHDVGAAHDAMTQARTAYVCADNAGHDGLRTWVRGLQSGIAYWSGRRDDALRYAEQGAETAARSRGSASIRLSSGQARALAALGRIADARVEIDRAAELRERFQPDDLDNLGGGYWFPRSRQLYFAADALTWAADEAPHTERLATEALDALTTAPAHDRGFGDEPGARCALALARVQQGNVDGAAEALAPVLELKPAQRIHGIVTSVEHVHIALHRTSRPSRTTTDLLEAIQAFTAARLSLPKADDLP</sequence>
<comment type="caution">
    <text evidence="1">The sequence shown here is derived from an EMBL/GenBank/DDBJ whole genome shotgun (WGS) entry which is preliminary data.</text>
</comment>
<keyword evidence="2" id="KW-1185">Reference proteome</keyword>